<proteinExistence type="predicted"/>
<reference evidence="3" key="1">
    <citation type="journal article" date="2011" name="Appl. Environ. Microbiol.">
        <title>Common ancestry and novel genetic traits of Francisella novicida-like isolates from North America and Australia as revealed by comparative genomic analyses.</title>
        <authorList>
            <person name="Siddaramappa S."/>
            <person name="Challacombe J.F."/>
            <person name="Petersen J.M."/>
            <person name="Pillai S."/>
            <person name="Hogg G."/>
            <person name="Kuske C.R."/>
        </authorList>
    </citation>
    <scope>NUCLEOTIDE SEQUENCE [LARGE SCALE GENOMIC DNA]</scope>
    <source>
        <strain evidence="3">3523</strain>
    </source>
</reference>
<evidence type="ECO:0000313" key="2">
    <source>
        <dbReference type="EMBL" id="AEB27867.1"/>
    </source>
</evidence>
<sequence>MFLCVSTTPQLKPLYINAFGYVVLIVLDVLEKIKNTISKLKLDNTIVRYNIYYQSYLLFIYGY</sequence>
<dbReference type="Proteomes" id="UP000008303">
    <property type="component" value="Chromosome"/>
</dbReference>
<dbReference type="KEGG" id="fcn:FN3523_0010"/>
<feature type="transmembrane region" description="Helical" evidence="1">
    <location>
        <begin position="12"/>
        <end position="30"/>
    </location>
</feature>
<evidence type="ECO:0000256" key="1">
    <source>
        <dbReference type="SAM" id="Phobius"/>
    </source>
</evidence>
<name>F4BI73_9GAMM</name>
<dbReference type="AlphaFoldDB" id="F4BI73"/>
<keyword evidence="1" id="KW-1133">Transmembrane helix</keyword>
<organism evidence="2 3">
    <name type="scientific">Francisella hispaniensis</name>
    <dbReference type="NCBI Taxonomy" id="622488"/>
    <lineage>
        <taxon>Bacteria</taxon>
        <taxon>Pseudomonadati</taxon>
        <taxon>Pseudomonadota</taxon>
        <taxon>Gammaproteobacteria</taxon>
        <taxon>Thiotrichales</taxon>
        <taxon>Francisellaceae</taxon>
        <taxon>Francisella</taxon>
    </lineage>
</organism>
<dbReference type="EMBL" id="CP002558">
    <property type="protein sequence ID" value="AEB27867.1"/>
    <property type="molecule type" value="Genomic_DNA"/>
</dbReference>
<dbReference type="PATRIC" id="fig|676032.3.peg.11"/>
<protein>
    <submittedName>
        <fullName evidence="2">Uncharacterized protein</fullName>
    </submittedName>
</protein>
<evidence type="ECO:0000313" key="3">
    <source>
        <dbReference type="Proteomes" id="UP000008303"/>
    </source>
</evidence>
<keyword evidence="1" id="KW-0812">Transmembrane</keyword>
<gene>
    <name evidence="2" type="ordered locus">FN3523_0010</name>
</gene>
<dbReference type="HOGENOM" id="CLU_2879313_0_0_6"/>
<keyword evidence="1" id="KW-0472">Membrane</keyword>
<accession>F4BI73</accession>